<dbReference type="Proteomes" id="UP000229497">
    <property type="component" value="Unassembled WGS sequence"/>
</dbReference>
<name>A0A2H0KJD0_9BACT</name>
<proteinExistence type="predicted"/>
<dbReference type="AlphaFoldDB" id="A0A2H0KJD0"/>
<organism evidence="2 3">
    <name type="scientific">Candidatus Roizmanbacteria bacterium CG11_big_fil_rev_8_21_14_0_20_37_16</name>
    <dbReference type="NCBI Taxonomy" id="1974857"/>
    <lineage>
        <taxon>Bacteria</taxon>
        <taxon>Candidatus Roizmaniibacteriota</taxon>
    </lineage>
</organism>
<comment type="caution">
    <text evidence="2">The sequence shown here is derived from an EMBL/GenBank/DDBJ whole genome shotgun (WGS) entry which is preliminary data.</text>
</comment>
<evidence type="ECO:0000259" key="1">
    <source>
        <dbReference type="Pfam" id="PF18929"/>
    </source>
</evidence>
<dbReference type="Pfam" id="PF18929">
    <property type="entry name" value="DUF5678"/>
    <property type="match status" value="1"/>
</dbReference>
<sequence>MKKYVDMTAIQKKYKGSWIALNDKLDSVISYGSDANSVLEKATKKGYKSPTLFKVPREIVPYFGASFL</sequence>
<accession>A0A2H0KJD0</accession>
<evidence type="ECO:0000313" key="3">
    <source>
        <dbReference type="Proteomes" id="UP000229497"/>
    </source>
</evidence>
<reference evidence="2 3" key="1">
    <citation type="submission" date="2017-09" db="EMBL/GenBank/DDBJ databases">
        <title>Depth-based differentiation of microbial function through sediment-hosted aquifers and enrichment of novel symbionts in the deep terrestrial subsurface.</title>
        <authorList>
            <person name="Probst A.J."/>
            <person name="Ladd B."/>
            <person name="Jarett J.K."/>
            <person name="Geller-Mcgrath D.E."/>
            <person name="Sieber C.M."/>
            <person name="Emerson J.B."/>
            <person name="Anantharaman K."/>
            <person name="Thomas B.C."/>
            <person name="Malmstrom R."/>
            <person name="Stieglmeier M."/>
            <person name="Klingl A."/>
            <person name="Woyke T."/>
            <person name="Ryan C.M."/>
            <person name="Banfield J.F."/>
        </authorList>
    </citation>
    <scope>NUCLEOTIDE SEQUENCE [LARGE SCALE GENOMIC DNA]</scope>
    <source>
        <strain evidence="2">CG11_big_fil_rev_8_21_14_0_20_37_16</strain>
    </source>
</reference>
<feature type="domain" description="DUF5678" evidence="1">
    <location>
        <begin position="11"/>
        <end position="58"/>
    </location>
</feature>
<protein>
    <recommendedName>
        <fullName evidence="1">DUF5678 domain-containing protein</fullName>
    </recommendedName>
</protein>
<dbReference type="EMBL" id="PCVK01000111">
    <property type="protein sequence ID" value="PIQ71358.1"/>
    <property type="molecule type" value="Genomic_DNA"/>
</dbReference>
<evidence type="ECO:0000313" key="2">
    <source>
        <dbReference type="EMBL" id="PIQ71358.1"/>
    </source>
</evidence>
<gene>
    <name evidence="2" type="ORF">COV87_03885</name>
</gene>
<dbReference type="InterPro" id="IPR043734">
    <property type="entry name" value="DUF5678"/>
</dbReference>